<reference evidence="2 3" key="1">
    <citation type="submission" date="2015-07" db="EMBL/GenBank/DDBJ databases">
        <title>The genome of Dufourea novaeangliae.</title>
        <authorList>
            <person name="Pan H."/>
            <person name="Kapheim K."/>
        </authorList>
    </citation>
    <scope>NUCLEOTIDE SEQUENCE [LARGE SCALE GENOMIC DNA]</scope>
    <source>
        <strain evidence="2">0120121106</strain>
        <tissue evidence="2">Whole body</tissue>
    </source>
</reference>
<name>A0A154P3V3_DUFNO</name>
<feature type="chain" id="PRO_5007599249" evidence="1">
    <location>
        <begin position="23"/>
        <end position="111"/>
    </location>
</feature>
<dbReference type="AlphaFoldDB" id="A0A154P3V3"/>
<keyword evidence="1" id="KW-0732">Signal</keyword>
<dbReference type="EMBL" id="KQ434809">
    <property type="protein sequence ID" value="KZC06502.1"/>
    <property type="molecule type" value="Genomic_DNA"/>
</dbReference>
<organism evidence="2 3">
    <name type="scientific">Dufourea novaeangliae</name>
    <name type="common">Sweat bee</name>
    <dbReference type="NCBI Taxonomy" id="178035"/>
    <lineage>
        <taxon>Eukaryota</taxon>
        <taxon>Metazoa</taxon>
        <taxon>Ecdysozoa</taxon>
        <taxon>Arthropoda</taxon>
        <taxon>Hexapoda</taxon>
        <taxon>Insecta</taxon>
        <taxon>Pterygota</taxon>
        <taxon>Neoptera</taxon>
        <taxon>Endopterygota</taxon>
        <taxon>Hymenoptera</taxon>
        <taxon>Apocrita</taxon>
        <taxon>Aculeata</taxon>
        <taxon>Apoidea</taxon>
        <taxon>Anthophila</taxon>
        <taxon>Halictidae</taxon>
        <taxon>Rophitinae</taxon>
        <taxon>Dufourea</taxon>
    </lineage>
</organism>
<evidence type="ECO:0000313" key="2">
    <source>
        <dbReference type="EMBL" id="KZC06502.1"/>
    </source>
</evidence>
<evidence type="ECO:0000256" key="1">
    <source>
        <dbReference type="SAM" id="SignalP"/>
    </source>
</evidence>
<feature type="signal peptide" evidence="1">
    <location>
        <begin position="1"/>
        <end position="22"/>
    </location>
</feature>
<keyword evidence="3" id="KW-1185">Reference proteome</keyword>
<proteinExistence type="predicted"/>
<sequence>MSLRMLVSQFTLFMGLVEMTEEAKFETAARRCSEKFVRYCIVDSLCSFHKGTGPLRMKKKETWNIVRSEGTLTEFAAYNLFPLCSPLDDIDQVIKVESVGSRGGMDGNQTF</sequence>
<protein>
    <submittedName>
        <fullName evidence="2">Uncharacterized protein</fullName>
    </submittedName>
</protein>
<accession>A0A154P3V3</accession>
<evidence type="ECO:0000313" key="3">
    <source>
        <dbReference type="Proteomes" id="UP000076502"/>
    </source>
</evidence>
<dbReference type="Proteomes" id="UP000076502">
    <property type="component" value="Unassembled WGS sequence"/>
</dbReference>
<gene>
    <name evidence="2" type="ORF">WN55_10413</name>
</gene>